<sequence length="577" mass="64783">MLQQQNGYWFYNTGGIDANMEYCFYVSGKTGNNAHRLSVNGREVVKTINGWRNRIPARVSFETTKRSLYANSINQEVMYTVHIPSFHMFLKNYGTYSSFQSQLPYLKYLGVTLIRIMSLEPMQCSLSSSISIKCWYQASIVYPGVQHPNFGSISELQLLVRAIHSYGMRVVLDMDLSGFDGHSNFYNYDESAAPSRYGPLFVNATEYAYDGRKARALNLEENEPARTVLEDTLYDLTTTLGFDGVYWKGLLCFRLNSAHCALGSGRDNSVNTELLQRVVATFEDVQIWLGEDDDNMVTVPGSSQIQNIVDPVSSRGIGFTAKRDLSLMRFLRTLFFEEAVTLAKTLSFFSFPFAPTSLITLETADSAHTQRLFALALALEGEETLAYHRLLLAQFFLCISPGVLTFFQGAEFFEPAAFAENPAALNPPQKVGAFEGGQWSEEGPYAGLFNATRRLVALRQQYKFYEVYKPLVFYQNKELGVFGFTTGFGDHLRYTVVNTSKQPLNKGVSITFPSPFGARTEWVSEFSTDDSSIYSGFADLNLPIQLNCTGTLAEVQCEGVVPLGEYAVKFLYPREIV</sequence>
<dbReference type="AlphaFoldDB" id="A0A196SFK9"/>
<name>A0A196SFK9_BLAHN</name>
<evidence type="ECO:0008006" key="3">
    <source>
        <dbReference type="Google" id="ProtNLM"/>
    </source>
</evidence>
<reference evidence="1 2" key="1">
    <citation type="submission" date="2016-05" db="EMBL/GenBank/DDBJ databases">
        <title>Nuclear genome of Blastocystis sp. subtype 1 NandII.</title>
        <authorList>
            <person name="Gentekaki E."/>
            <person name="Curtis B."/>
            <person name="Stairs C."/>
            <person name="Eme L."/>
            <person name="Herman E."/>
            <person name="Klimes V."/>
            <person name="Arias M.C."/>
            <person name="Elias M."/>
            <person name="Hilliou F."/>
            <person name="Klute M."/>
            <person name="Malik S.-B."/>
            <person name="Pightling A."/>
            <person name="Rachubinski R."/>
            <person name="Salas D."/>
            <person name="Schlacht A."/>
            <person name="Suga H."/>
            <person name="Archibald J."/>
            <person name="Ball S.G."/>
            <person name="Clark G."/>
            <person name="Dacks J."/>
            <person name="Van Der Giezen M."/>
            <person name="Tsaousis A."/>
            <person name="Roger A."/>
        </authorList>
    </citation>
    <scope>NUCLEOTIDE SEQUENCE [LARGE SCALE GENOMIC DNA]</scope>
    <source>
        <strain evidence="2">ATCC 50177 / NandII</strain>
    </source>
</reference>
<accession>A0A196SFK9</accession>
<dbReference type="Gene3D" id="3.20.20.80">
    <property type="entry name" value="Glycosidases"/>
    <property type="match status" value="1"/>
</dbReference>
<keyword evidence="2" id="KW-1185">Reference proteome</keyword>
<comment type="caution">
    <text evidence="1">The sequence shown here is derived from an EMBL/GenBank/DDBJ whole genome shotgun (WGS) entry which is preliminary data.</text>
</comment>
<protein>
    <recommendedName>
        <fullName evidence="3">Glycosyl hydrolase family 13 catalytic domain-containing protein</fullName>
    </recommendedName>
</protein>
<dbReference type="OrthoDB" id="204980at2759"/>
<dbReference type="InterPro" id="IPR017853">
    <property type="entry name" value="GH"/>
</dbReference>
<evidence type="ECO:0000313" key="1">
    <source>
        <dbReference type="EMBL" id="OAO14759.1"/>
    </source>
</evidence>
<organism evidence="1 2">
    <name type="scientific">Blastocystis sp. subtype 1 (strain ATCC 50177 / NandII)</name>
    <dbReference type="NCBI Taxonomy" id="478820"/>
    <lineage>
        <taxon>Eukaryota</taxon>
        <taxon>Sar</taxon>
        <taxon>Stramenopiles</taxon>
        <taxon>Bigyra</taxon>
        <taxon>Opalozoa</taxon>
        <taxon>Opalinata</taxon>
        <taxon>Blastocystidae</taxon>
        <taxon>Blastocystis</taxon>
    </lineage>
</organism>
<dbReference type="EMBL" id="LXWW01000210">
    <property type="protein sequence ID" value="OAO14759.1"/>
    <property type="molecule type" value="Genomic_DNA"/>
</dbReference>
<dbReference type="SUPFAM" id="SSF51445">
    <property type="entry name" value="(Trans)glycosidases"/>
    <property type="match status" value="1"/>
</dbReference>
<proteinExistence type="predicted"/>
<dbReference type="PANTHER" id="PTHR10357">
    <property type="entry name" value="ALPHA-AMYLASE FAMILY MEMBER"/>
    <property type="match status" value="1"/>
</dbReference>
<evidence type="ECO:0000313" key="2">
    <source>
        <dbReference type="Proteomes" id="UP000078348"/>
    </source>
</evidence>
<gene>
    <name evidence="1" type="ORF">AV274_3462</name>
</gene>
<dbReference type="Proteomes" id="UP000078348">
    <property type="component" value="Unassembled WGS sequence"/>
</dbReference>